<dbReference type="PANTHER" id="PTHR13271:SF154">
    <property type="entry name" value="GRIP DOMAIN-CONTAINING PROTEIN"/>
    <property type="match status" value="1"/>
</dbReference>
<proteinExistence type="predicted"/>
<keyword evidence="2" id="KW-1185">Reference proteome</keyword>
<protein>
    <submittedName>
        <fullName evidence="1">Uncharacterized protein</fullName>
    </submittedName>
</protein>
<dbReference type="PANTHER" id="PTHR13271">
    <property type="entry name" value="UNCHARACTERIZED PUTATIVE METHYLTRANSFERASE"/>
    <property type="match status" value="1"/>
</dbReference>
<organism evidence="1 2">
    <name type="scientific">Pelagomonas calceolata</name>
    <dbReference type="NCBI Taxonomy" id="35677"/>
    <lineage>
        <taxon>Eukaryota</taxon>
        <taxon>Sar</taxon>
        <taxon>Stramenopiles</taxon>
        <taxon>Ochrophyta</taxon>
        <taxon>Pelagophyceae</taxon>
        <taxon>Pelagomonadales</taxon>
        <taxon>Pelagomonadaceae</taxon>
        <taxon>Pelagomonas</taxon>
    </lineage>
</organism>
<dbReference type="InterPro" id="IPR046341">
    <property type="entry name" value="SET_dom_sf"/>
</dbReference>
<evidence type="ECO:0000313" key="1">
    <source>
        <dbReference type="EMBL" id="CAH0367167.1"/>
    </source>
</evidence>
<dbReference type="CDD" id="cd10527">
    <property type="entry name" value="SET_LSMT"/>
    <property type="match status" value="1"/>
</dbReference>
<comment type="caution">
    <text evidence="1">The sequence shown here is derived from an EMBL/GenBank/DDBJ whole genome shotgun (WGS) entry which is preliminary data.</text>
</comment>
<dbReference type="AlphaFoldDB" id="A0A8J2SDL2"/>
<dbReference type="InterPro" id="IPR050600">
    <property type="entry name" value="SETD3_SETD6_MTase"/>
</dbReference>
<gene>
    <name evidence="1" type="ORF">PECAL_2P01760</name>
</gene>
<reference evidence="1" key="1">
    <citation type="submission" date="2021-11" db="EMBL/GenBank/DDBJ databases">
        <authorList>
            <consortium name="Genoscope - CEA"/>
            <person name="William W."/>
        </authorList>
    </citation>
    <scope>NUCLEOTIDE SEQUENCE</scope>
</reference>
<name>A0A8J2SDL2_9STRA</name>
<dbReference type="Gene3D" id="3.90.1410.10">
    <property type="entry name" value="set domain protein methyltransferase, domain 1"/>
    <property type="match status" value="1"/>
</dbReference>
<sequence>MLALRTALSLAYEHVAAPYLEEDDESDGEDPNPATAAAELNAWFARCGGSGAAEVRASADNRCGLFAMAPLGAGDAYVRVPRRLLLDRASSLASAALARGEARAAAVGCDAEGIVALTVCARLALERAAGDASPHAPYVRALPKRFAAHPLRDASGDACLAGTYALDALRDARRDEARFVEAARACYDVGVPRSRWRWAYRCWMTRCIFVRGLGPGGAPAWAFVPVVDMTNCRWAPGAPRSRAAFDGGAAAMRTPTPVAADAEVVEPHAVNYGWTNFDYFVAHGFVLPPPFDDDAVVARPVGLAAADAPRAALLDAALGPRAWPRGTYRWQPVLPAAVDAARIRAAPAPPPETTWARGRNASTVVAVTLELEPAAAARAAAAVDGGAAVEAAVAAAAAPPALARAWRRLAAIADADAADLRRAAAGDSPGTVGAAAEAARSFRDAALRLAESVAAAYRAEAAALDVVAPPPYA</sequence>
<accession>A0A8J2SDL2</accession>
<dbReference type="EMBL" id="CAKKNE010000002">
    <property type="protein sequence ID" value="CAH0367167.1"/>
    <property type="molecule type" value="Genomic_DNA"/>
</dbReference>
<dbReference type="GO" id="GO:0016279">
    <property type="term" value="F:protein-lysine N-methyltransferase activity"/>
    <property type="evidence" value="ECO:0007669"/>
    <property type="project" value="TreeGrafter"/>
</dbReference>
<dbReference type="Proteomes" id="UP000789595">
    <property type="component" value="Unassembled WGS sequence"/>
</dbReference>
<dbReference type="OrthoDB" id="42889at2759"/>
<evidence type="ECO:0000313" key="2">
    <source>
        <dbReference type="Proteomes" id="UP000789595"/>
    </source>
</evidence>
<dbReference type="SUPFAM" id="SSF82199">
    <property type="entry name" value="SET domain"/>
    <property type="match status" value="1"/>
</dbReference>